<evidence type="ECO:0000313" key="2">
    <source>
        <dbReference type="Proteomes" id="UP000242498"/>
    </source>
</evidence>
<organism evidence="1 2">
    <name type="scientific">Nitrosomonas ureae</name>
    <dbReference type="NCBI Taxonomy" id="44577"/>
    <lineage>
        <taxon>Bacteria</taxon>
        <taxon>Pseudomonadati</taxon>
        <taxon>Pseudomonadota</taxon>
        <taxon>Betaproteobacteria</taxon>
        <taxon>Nitrosomonadales</taxon>
        <taxon>Nitrosomonadaceae</taxon>
        <taxon>Nitrosomonas</taxon>
    </lineage>
</organism>
<dbReference type="Proteomes" id="UP000242498">
    <property type="component" value="Chromosome I"/>
</dbReference>
<gene>
    <name evidence="1" type="ORF">SAMN06296273_1112</name>
</gene>
<reference evidence="1 2" key="1">
    <citation type="submission" date="2017-08" db="EMBL/GenBank/DDBJ databases">
        <authorList>
            <person name="de Groot N.N."/>
        </authorList>
    </citation>
    <scope>NUCLEOTIDE SEQUENCE [LARGE SCALE GENOMIC DNA]</scope>
    <source>
        <strain evidence="1 2">Nm15</strain>
    </source>
</reference>
<name>A0A285BWK2_9PROT</name>
<accession>A0A285BWK2</accession>
<proteinExistence type="predicted"/>
<dbReference type="AlphaFoldDB" id="A0A285BWK2"/>
<sequence>MDYDLKRLVTCKAGETLTSDELQWESMHGGLGWRDGVCLALWSLLK</sequence>
<evidence type="ECO:0000313" key="1">
    <source>
        <dbReference type="EMBL" id="SNX59674.1"/>
    </source>
</evidence>
<protein>
    <submittedName>
        <fullName evidence="1">Uncharacterized protein</fullName>
    </submittedName>
</protein>
<dbReference type="EMBL" id="LT907782">
    <property type="protein sequence ID" value="SNX59674.1"/>
    <property type="molecule type" value="Genomic_DNA"/>
</dbReference>